<accession>A0A0A9B4E6</accession>
<protein>
    <submittedName>
        <fullName evidence="1">Uncharacterized protein</fullName>
    </submittedName>
</protein>
<name>A0A0A9B4E6_ARUDO</name>
<reference evidence="1" key="2">
    <citation type="journal article" date="2015" name="Data Brief">
        <title>Shoot transcriptome of the giant reed, Arundo donax.</title>
        <authorList>
            <person name="Barrero R.A."/>
            <person name="Guerrero F.D."/>
            <person name="Moolhuijzen P."/>
            <person name="Goolsby J.A."/>
            <person name="Tidwell J."/>
            <person name="Bellgard S.E."/>
            <person name="Bellgard M.I."/>
        </authorList>
    </citation>
    <scope>NUCLEOTIDE SEQUENCE</scope>
    <source>
        <tissue evidence="1">Shoot tissue taken approximately 20 cm above the soil surface</tissue>
    </source>
</reference>
<organism evidence="1">
    <name type="scientific">Arundo donax</name>
    <name type="common">Giant reed</name>
    <name type="synonym">Donax arundinaceus</name>
    <dbReference type="NCBI Taxonomy" id="35708"/>
    <lineage>
        <taxon>Eukaryota</taxon>
        <taxon>Viridiplantae</taxon>
        <taxon>Streptophyta</taxon>
        <taxon>Embryophyta</taxon>
        <taxon>Tracheophyta</taxon>
        <taxon>Spermatophyta</taxon>
        <taxon>Magnoliopsida</taxon>
        <taxon>Liliopsida</taxon>
        <taxon>Poales</taxon>
        <taxon>Poaceae</taxon>
        <taxon>PACMAD clade</taxon>
        <taxon>Arundinoideae</taxon>
        <taxon>Arundineae</taxon>
        <taxon>Arundo</taxon>
    </lineage>
</organism>
<reference evidence="1" key="1">
    <citation type="submission" date="2014-09" db="EMBL/GenBank/DDBJ databases">
        <authorList>
            <person name="Magalhaes I.L.F."/>
            <person name="Oliveira U."/>
            <person name="Santos F.R."/>
            <person name="Vidigal T.H.D.A."/>
            <person name="Brescovit A.D."/>
            <person name="Santos A.J."/>
        </authorList>
    </citation>
    <scope>NUCLEOTIDE SEQUENCE</scope>
    <source>
        <tissue evidence="1">Shoot tissue taken approximately 20 cm above the soil surface</tissue>
    </source>
</reference>
<proteinExistence type="predicted"/>
<evidence type="ECO:0000313" key="1">
    <source>
        <dbReference type="EMBL" id="JAD54167.1"/>
    </source>
</evidence>
<sequence length="24" mass="2983">MKKETIVLRYITIMRRLNRTDSLM</sequence>
<dbReference type="AlphaFoldDB" id="A0A0A9B4E6"/>
<dbReference type="EMBL" id="GBRH01243728">
    <property type="protein sequence ID" value="JAD54167.1"/>
    <property type="molecule type" value="Transcribed_RNA"/>
</dbReference>